<dbReference type="RefSeq" id="WP_146811741.1">
    <property type="nucleotide sequence ID" value="NZ_BJWF01000067.1"/>
</dbReference>
<dbReference type="AlphaFoldDB" id="A0A511J5N7"/>
<feature type="domain" description="IrrE N-terminal-like" evidence="1">
    <location>
        <begin position="51"/>
        <end position="180"/>
    </location>
</feature>
<dbReference type="Gene3D" id="1.10.10.2910">
    <property type="match status" value="1"/>
</dbReference>
<sequence length="277" mass="32286">MKYINRNEELTKDEYLEITSYVLPLQTKVGEYFKLQIKDLRWHHYVKYCTEKLGYEILYYDYGDTASKFISGRTRLIDGVVSIIVNKNHTHNSGRQHFTTLHEIAHGFLHLEKGKIDKIFFSAKTIPAPGDKRSETEADVLASVMMISDKSIAEEMKTKPTFAGLCFKFECSYANLLMRLKNYLVFNLDMNKNFALKLILDYRDYDDTTICEVINHLSSFNYYYFHTNIFQGIKALDYETALIIVDTYINYTKSIMSDKVKEIIASSVIYQTQFISA</sequence>
<reference evidence="2 3" key="1">
    <citation type="submission" date="2019-07" db="EMBL/GenBank/DDBJ databases">
        <title>Whole genome shotgun sequence of Enterococcus villorum NBRC 100699.</title>
        <authorList>
            <person name="Hosoyama A."/>
            <person name="Uohara A."/>
            <person name="Ohji S."/>
            <person name="Ichikawa N."/>
        </authorList>
    </citation>
    <scope>NUCLEOTIDE SEQUENCE [LARGE SCALE GENOMIC DNA]</scope>
    <source>
        <strain evidence="2 3">NBRC 100699</strain>
    </source>
</reference>
<evidence type="ECO:0000313" key="3">
    <source>
        <dbReference type="Proteomes" id="UP000321830"/>
    </source>
</evidence>
<dbReference type="EMBL" id="BJWF01000067">
    <property type="protein sequence ID" value="GEL93291.1"/>
    <property type="molecule type" value="Genomic_DNA"/>
</dbReference>
<dbReference type="Pfam" id="PF06114">
    <property type="entry name" value="Peptidase_M78"/>
    <property type="match status" value="1"/>
</dbReference>
<evidence type="ECO:0000313" key="2">
    <source>
        <dbReference type="EMBL" id="GEL93291.1"/>
    </source>
</evidence>
<proteinExistence type="predicted"/>
<gene>
    <name evidence="2" type="ORF">EVI01_26280</name>
</gene>
<dbReference type="InterPro" id="IPR010359">
    <property type="entry name" value="IrrE_HExxH"/>
</dbReference>
<accession>A0A511J5N7</accession>
<comment type="caution">
    <text evidence="2">The sequence shown here is derived from an EMBL/GenBank/DDBJ whole genome shotgun (WGS) entry which is preliminary data.</text>
</comment>
<organism evidence="2 3">
    <name type="scientific">Enterococcus villorum</name>
    <dbReference type="NCBI Taxonomy" id="112904"/>
    <lineage>
        <taxon>Bacteria</taxon>
        <taxon>Bacillati</taxon>
        <taxon>Bacillota</taxon>
        <taxon>Bacilli</taxon>
        <taxon>Lactobacillales</taxon>
        <taxon>Enterococcaceae</taxon>
        <taxon>Enterococcus</taxon>
    </lineage>
</organism>
<evidence type="ECO:0000259" key="1">
    <source>
        <dbReference type="Pfam" id="PF06114"/>
    </source>
</evidence>
<dbReference type="Proteomes" id="UP000321830">
    <property type="component" value="Unassembled WGS sequence"/>
</dbReference>
<protein>
    <recommendedName>
        <fullName evidence="1">IrrE N-terminal-like domain-containing protein</fullName>
    </recommendedName>
</protein>
<name>A0A511J5N7_9ENTE</name>